<evidence type="ECO:0000256" key="5">
    <source>
        <dbReference type="ARBA" id="ARBA00022958"/>
    </source>
</evidence>
<reference evidence="14" key="1">
    <citation type="submission" date="2023-02" db="EMBL/GenBank/DDBJ databases">
        <title>Genome of toxic invasive species Heracleum sosnowskyi carries increased number of genes despite the absence of recent whole-genome duplications.</title>
        <authorList>
            <person name="Schelkunov M."/>
            <person name="Shtratnikova V."/>
            <person name="Makarenko M."/>
            <person name="Klepikova A."/>
            <person name="Omelchenko D."/>
            <person name="Novikova G."/>
            <person name="Obukhova E."/>
            <person name="Bogdanov V."/>
            <person name="Penin A."/>
            <person name="Logacheva M."/>
        </authorList>
    </citation>
    <scope>NUCLEOTIDE SEQUENCE</scope>
    <source>
        <strain evidence="14">Hsosn_3</strain>
        <tissue evidence="14">Leaf</tissue>
    </source>
</reference>
<evidence type="ECO:0000256" key="6">
    <source>
        <dbReference type="ARBA" id="ARBA00022989"/>
    </source>
</evidence>
<keyword evidence="6 10" id="KW-1133">Transmembrane helix</keyword>
<dbReference type="PANTHER" id="PTHR32468">
    <property type="entry name" value="CATION/H + ANTIPORTER"/>
    <property type="match status" value="1"/>
</dbReference>
<dbReference type="Gene3D" id="1.20.1530.20">
    <property type="match status" value="1"/>
</dbReference>
<feature type="transmembrane region" description="Helical" evidence="10">
    <location>
        <begin position="163"/>
        <end position="183"/>
    </location>
</feature>
<feature type="transmembrane region" description="Helical" evidence="10">
    <location>
        <begin position="230"/>
        <end position="252"/>
    </location>
</feature>
<evidence type="ECO:0000256" key="10">
    <source>
        <dbReference type="SAM" id="Phobius"/>
    </source>
</evidence>
<dbReference type="InterPro" id="IPR057290">
    <property type="entry name" value="CHX17_C"/>
</dbReference>
<dbReference type="GO" id="GO:0016020">
    <property type="term" value="C:membrane"/>
    <property type="evidence" value="ECO:0007669"/>
    <property type="project" value="UniProtKB-SubCell"/>
</dbReference>
<dbReference type="GO" id="GO:0006813">
    <property type="term" value="P:potassium ion transport"/>
    <property type="evidence" value="ECO:0007669"/>
    <property type="project" value="UniProtKB-KW"/>
</dbReference>
<dbReference type="AlphaFoldDB" id="A0AAD8N0B5"/>
<evidence type="ECO:0000256" key="1">
    <source>
        <dbReference type="ARBA" id="ARBA00004141"/>
    </source>
</evidence>
<evidence type="ECO:0000259" key="13">
    <source>
        <dbReference type="Pfam" id="PF23259"/>
    </source>
</evidence>
<evidence type="ECO:0000313" key="15">
    <source>
        <dbReference type="Proteomes" id="UP001237642"/>
    </source>
</evidence>
<dbReference type="InterPro" id="IPR057291">
    <property type="entry name" value="CHX17_2nd"/>
</dbReference>
<dbReference type="InterPro" id="IPR038770">
    <property type="entry name" value="Na+/solute_symporter_sf"/>
</dbReference>
<organism evidence="14 15">
    <name type="scientific">Heracleum sosnowskyi</name>
    <dbReference type="NCBI Taxonomy" id="360622"/>
    <lineage>
        <taxon>Eukaryota</taxon>
        <taxon>Viridiplantae</taxon>
        <taxon>Streptophyta</taxon>
        <taxon>Embryophyta</taxon>
        <taxon>Tracheophyta</taxon>
        <taxon>Spermatophyta</taxon>
        <taxon>Magnoliopsida</taxon>
        <taxon>eudicotyledons</taxon>
        <taxon>Gunneridae</taxon>
        <taxon>Pentapetalae</taxon>
        <taxon>asterids</taxon>
        <taxon>campanulids</taxon>
        <taxon>Apiales</taxon>
        <taxon>Apiaceae</taxon>
        <taxon>Apioideae</taxon>
        <taxon>apioid superclade</taxon>
        <taxon>Tordylieae</taxon>
        <taxon>Tordyliinae</taxon>
        <taxon>Heracleum</taxon>
    </lineage>
</organism>
<keyword evidence="8 10" id="KW-0472">Membrane</keyword>
<feature type="domain" description="Cation/H(+) antiporter central" evidence="12">
    <location>
        <begin position="494"/>
        <end position="616"/>
    </location>
</feature>
<dbReference type="Proteomes" id="UP001237642">
    <property type="component" value="Unassembled WGS sequence"/>
</dbReference>
<dbReference type="GO" id="GO:0015297">
    <property type="term" value="F:antiporter activity"/>
    <property type="evidence" value="ECO:0007669"/>
    <property type="project" value="InterPro"/>
</dbReference>
<feature type="transmembrane region" description="Helical" evidence="10">
    <location>
        <begin position="96"/>
        <end position="117"/>
    </location>
</feature>
<keyword evidence="3" id="KW-0633">Potassium transport</keyword>
<feature type="domain" description="Cation/H+ exchanger transmembrane" evidence="11">
    <location>
        <begin position="51"/>
        <end position="432"/>
    </location>
</feature>
<feature type="transmembrane region" description="Helical" evidence="10">
    <location>
        <begin position="416"/>
        <end position="435"/>
    </location>
</feature>
<evidence type="ECO:0000256" key="7">
    <source>
        <dbReference type="ARBA" id="ARBA00023065"/>
    </source>
</evidence>
<dbReference type="Pfam" id="PF00999">
    <property type="entry name" value="Na_H_Exchanger"/>
    <property type="match status" value="1"/>
</dbReference>
<dbReference type="GO" id="GO:0012505">
    <property type="term" value="C:endomembrane system"/>
    <property type="evidence" value="ECO:0007669"/>
    <property type="project" value="TreeGrafter"/>
</dbReference>
<dbReference type="Pfam" id="PF23256">
    <property type="entry name" value="CHX17_2nd"/>
    <property type="match status" value="1"/>
</dbReference>
<dbReference type="InterPro" id="IPR006153">
    <property type="entry name" value="Cation/H_exchanger_TM"/>
</dbReference>
<feature type="domain" description="Cation/H(+) antiporter C-terminal" evidence="13">
    <location>
        <begin position="632"/>
        <end position="774"/>
    </location>
</feature>
<dbReference type="Pfam" id="PF23259">
    <property type="entry name" value="CHX17_C"/>
    <property type="match status" value="1"/>
</dbReference>
<dbReference type="PANTHER" id="PTHR32468:SF22">
    <property type="entry name" value="CATION_H(+) ANTIPORTER 3-LIKE"/>
    <property type="match status" value="1"/>
</dbReference>
<keyword evidence="15" id="KW-1185">Reference proteome</keyword>
<comment type="caution">
    <text evidence="14">The sequence shown here is derived from an EMBL/GenBank/DDBJ whole genome shotgun (WGS) entry which is preliminary data.</text>
</comment>
<evidence type="ECO:0000256" key="4">
    <source>
        <dbReference type="ARBA" id="ARBA00022692"/>
    </source>
</evidence>
<reference evidence="14" key="2">
    <citation type="submission" date="2023-05" db="EMBL/GenBank/DDBJ databases">
        <authorList>
            <person name="Schelkunov M.I."/>
        </authorList>
    </citation>
    <scope>NUCLEOTIDE SEQUENCE</scope>
    <source>
        <strain evidence="14">Hsosn_3</strain>
        <tissue evidence="14">Leaf</tissue>
    </source>
</reference>
<proteinExistence type="inferred from homology"/>
<dbReference type="EMBL" id="JAUIZM010000002">
    <property type="protein sequence ID" value="KAK1396930.1"/>
    <property type="molecule type" value="Genomic_DNA"/>
</dbReference>
<comment type="subcellular location">
    <subcellularLocation>
        <location evidence="1">Membrane</location>
        <topology evidence="1">Multi-pass membrane protein</topology>
    </subcellularLocation>
</comment>
<protein>
    <submittedName>
        <fullName evidence="14">Cation/H(+) antiporter like</fullName>
    </submittedName>
</protein>
<feature type="transmembrane region" description="Helical" evidence="10">
    <location>
        <begin position="273"/>
        <end position="289"/>
    </location>
</feature>
<evidence type="ECO:0000256" key="9">
    <source>
        <dbReference type="ARBA" id="ARBA00038341"/>
    </source>
</evidence>
<feature type="transmembrane region" description="Helical" evidence="10">
    <location>
        <begin position="63"/>
        <end position="81"/>
    </location>
</feature>
<accession>A0AAD8N0B5</accession>
<feature type="transmembrane region" description="Helical" evidence="10">
    <location>
        <begin position="195"/>
        <end position="218"/>
    </location>
</feature>
<feature type="transmembrane region" description="Helical" evidence="10">
    <location>
        <begin position="385"/>
        <end position="404"/>
    </location>
</feature>
<name>A0AAD8N0B5_9APIA</name>
<keyword evidence="2" id="KW-0813">Transport</keyword>
<keyword evidence="4 10" id="KW-0812">Transmembrane</keyword>
<dbReference type="GO" id="GO:0006885">
    <property type="term" value="P:regulation of pH"/>
    <property type="evidence" value="ECO:0007669"/>
    <property type="project" value="TreeGrafter"/>
</dbReference>
<keyword evidence="7" id="KW-0406">Ion transport</keyword>
<keyword evidence="5" id="KW-0630">Potassium</keyword>
<gene>
    <name evidence="14" type="ORF">POM88_006793</name>
</gene>
<dbReference type="GO" id="GO:1902600">
    <property type="term" value="P:proton transmembrane transport"/>
    <property type="evidence" value="ECO:0007669"/>
    <property type="project" value="InterPro"/>
</dbReference>
<evidence type="ECO:0000256" key="2">
    <source>
        <dbReference type="ARBA" id="ARBA00022448"/>
    </source>
</evidence>
<evidence type="ECO:0000259" key="11">
    <source>
        <dbReference type="Pfam" id="PF00999"/>
    </source>
</evidence>
<feature type="transmembrane region" description="Helical" evidence="10">
    <location>
        <begin position="129"/>
        <end position="151"/>
    </location>
</feature>
<feature type="transmembrane region" description="Helical" evidence="10">
    <location>
        <begin position="354"/>
        <end position="378"/>
    </location>
</feature>
<comment type="similarity">
    <text evidence="9">Belongs to the monovalent cation:proton antiporter 2 (CPA2) transporter (TC 2.A.37) family. CHX (TC 2.A.37.4) subfamily.</text>
</comment>
<feature type="transmembrane region" description="Helical" evidence="10">
    <location>
        <begin position="322"/>
        <end position="342"/>
    </location>
</feature>
<evidence type="ECO:0000259" key="12">
    <source>
        <dbReference type="Pfam" id="PF23256"/>
    </source>
</evidence>
<dbReference type="InterPro" id="IPR050794">
    <property type="entry name" value="CPA2_transporter"/>
</dbReference>
<evidence type="ECO:0000256" key="8">
    <source>
        <dbReference type="ARBA" id="ARBA00023136"/>
    </source>
</evidence>
<sequence>MELPGNELCSGLIPNNIGGVWGRLDFNSLFKYDLPRLQFQLACIYILTQTFHKLFRLVHLPRIAAEIMAGIILGPTVLGNLNQNFENTMFAPEGEVFLATLSRLGYIFFMFLIGVKMEPSLVKTSGRRAWIMAVITVVVPLVLALFVSIHLDTMLPLYRRPTVRTVIQVQTMSPFPVVALLLMDLEIVNTELGRLALTSALISDLFYTALSTFTSFARLGFISSTAHSKFSVFMMTQALSFTALLFVSIVFLARPFLFKWMIKCTPEGKPVKGFYITMVVALVLVSAILSDSFGLPYHFGPFILGLCVPAGPPLGSTLVQKLDSVTSGLLAPLMATYCGLIIDLTQYSDLKFQGLIFNICFVSAFVKAFVTVIAALVTQVPVKDAFALSFILNAQGIVQMASYLNNTLNLTIDRETLASTTVSVLVISIIITAVIRSLHDFSKTYTGYQKRNIMHSTLNSELRILACVHRHDEALAAIKLLEVSNPTRESPISAYALNLVELLGRASPLIINHSLGQKGSSTSSRSQPTIDTFTNFENHNRGLVNVQVFTAFSLPKYMHQDICSLAFDKMVSLIILPFHRKWNYQGQMILDSSIFRSINRFVLEMAPCSVGILVDRRKLRHTSPVDSAYYRVAVIFLGGDDDREALAYVKRMIYSSTVLVTVVQLVSADDKNSLNKWDAMLDSESLRDIKILISTRDNIVLQEETVNDGSDTASFVQEMQDSFDLIIVGRRHKDLRALEGLAQWSELPELGVLGDLLSSPDVCKPVSVLVVQQQLVQLK</sequence>
<evidence type="ECO:0000256" key="3">
    <source>
        <dbReference type="ARBA" id="ARBA00022538"/>
    </source>
</evidence>
<evidence type="ECO:0000313" key="14">
    <source>
        <dbReference type="EMBL" id="KAK1396930.1"/>
    </source>
</evidence>